<dbReference type="Proteomes" id="UP000005384">
    <property type="component" value="Unassembled WGS sequence"/>
</dbReference>
<keyword evidence="10" id="KW-1185">Reference proteome</keyword>
<dbReference type="Gene3D" id="2.60.420.10">
    <property type="entry name" value="Maltose phosphorylase, domain 3"/>
    <property type="match status" value="1"/>
</dbReference>
<evidence type="ECO:0000256" key="5">
    <source>
        <dbReference type="PIRSR" id="PIRSR036289-51"/>
    </source>
</evidence>
<dbReference type="PATRIC" id="fig|742737.3.peg.3340"/>
<dbReference type="AlphaFoldDB" id="G5IIN3"/>
<dbReference type="HOGENOM" id="CLU_006285_2_1_9"/>
<dbReference type="Gene3D" id="1.50.10.10">
    <property type="match status" value="1"/>
</dbReference>
<dbReference type="InterPro" id="IPR012341">
    <property type="entry name" value="6hp_glycosidase-like_sf"/>
</dbReference>
<keyword evidence="2" id="KW-0328">Glycosyltransferase</keyword>
<evidence type="ECO:0000259" key="6">
    <source>
        <dbReference type="Pfam" id="PF03632"/>
    </source>
</evidence>
<dbReference type="InterPro" id="IPR005194">
    <property type="entry name" value="Glyco_hydro_65_C"/>
</dbReference>
<evidence type="ECO:0000256" key="3">
    <source>
        <dbReference type="ARBA" id="ARBA00022679"/>
    </source>
</evidence>
<keyword evidence="3" id="KW-0808">Transferase</keyword>
<feature type="binding site" evidence="5">
    <location>
        <begin position="609"/>
        <end position="610"/>
    </location>
    <ligand>
        <name>substrate</name>
    </ligand>
</feature>
<dbReference type="Gene3D" id="2.70.98.40">
    <property type="entry name" value="Glycoside hydrolase, family 65, N-terminal domain"/>
    <property type="match status" value="1"/>
</dbReference>
<dbReference type="Pfam" id="PF03633">
    <property type="entry name" value="Glyco_hydro_65C"/>
    <property type="match status" value="1"/>
</dbReference>
<dbReference type="InterPro" id="IPR005195">
    <property type="entry name" value="Glyco_hydro_65_M"/>
</dbReference>
<reference evidence="9 10" key="1">
    <citation type="submission" date="2011-08" db="EMBL/GenBank/DDBJ databases">
        <title>The Genome Sequence of Clostridium hathewayi WAL-18680.</title>
        <authorList>
            <consortium name="The Broad Institute Genome Sequencing Platform"/>
            <person name="Earl A."/>
            <person name="Ward D."/>
            <person name="Feldgarden M."/>
            <person name="Gevers D."/>
            <person name="Finegold S.M."/>
            <person name="Summanen P.H."/>
            <person name="Molitoris D.R."/>
            <person name="Song M."/>
            <person name="Daigneault M."/>
            <person name="Allen-Vercoe E."/>
            <person name="Young S.K."/>
            <person name="Zeng Q."/>
            <person name="Gargeya S."/>
            <person name="Fitzgerald M."/>
            <person name="Haas B."/>
            <person name="Abouelleil A."/>
            <person name="Alvarado L."/>
            <person name="Arachchi H.M."/>
            <person name="Berlin A."/>
            <person name="Brown A."/>
            <person name="Chapman S.B."/>
            <person name="Chen Z."/>
            <person name="Dunbar C."/>
            <person name="Freedman E."/>
            <person name="Gearin G."/>
            <person name="Gellesch M."/>
            <person name="Goldberg J."/>
            <person name="Griggs A."/>
            <person name="Gujja S."/>
            <person name="Heiman D."/>
            <person name="Howarth C."/>
            <person name="Larson L."/>
            <person name="Lui A."/>
            <person name="MacDonald P.J.P."/>
            <person name="Montmayeur A."/>
            <person name="Murphy C."/>
            <person name="Neiman D."/>
            <person name="Pearson M."/>
            <person name="Priest M."/>
            <person name="Roberts A."/>
            <person name="Saif S."/>
            <person name="Shea T."/>
            <person name="Shenoy N."/>
            <person name="Sisk P."/>
            <person name="Stolte C."/>
            <person name="Sykes S."/>
            <person name="Wortman J."/>
            <person name="Nusbaum C."/>
            <person name="Birren B."/>
        </authorList>
    </citation>
    <scope>NUCLEOTIDE SEQUENCE [LARGE SCALE GENOMIC DNA]</scope>
    <source>
        <strain evidence="9 10">WAL-18680</strain>
    </source>
</reference>
<dbReference type="GO" id="GO:0004553">
    <property type="term" value="F:hydrolase activity, hydrolyzing O-glycosyl compounds"/>
    <property type="evidence" value="ECO:0007669"/>
    <property type="project" value="TreeGrafter"/>
</dbReference>
<dbReference type="PANTHER" id="PTHR11051:SF8">
    <property type="entry name" value="PROTEIN-GLUCOSYLGALACTOSYLHYDROXYLYSINE GLUCOSIDASE"/>
    <property type="match status" value="1"/>
</dbReference>
<evidence type="ECO:0000259" key="7">
    <source>
        <dbReference type="Pfam" id="PF03633"/>
    </source>
</evidence>
<sequence>MNHLKYDGGTGNLKNWLIQESSFDSRFLGKCEAIFAQGNGYMGVRNALEESYPGEVRNTFVAGTFNKASAEEVTELPNVPDMTGMTILIGGHVFNLMQGELSAYTRTMNLKNGETVREVRWKSPGGVYTAAVFKRIVSLADEHIIAAALDLMVDKDVQIVIETGIDGTVTNSGAQHFKDLKRRVYDGRDMQYLSRTTESDVWVAQHAACSLNLQADILPVMERRTLKNRYTFMAKAGQNIHFEKISAIHTSRDLEYEDAKTEGIEEKLMADGLKSLRESNSKGYQGLKEASALQWEKYWRESGITIDGDTDFEQLAVRFSLYHLNIMAKQDDNRIGIGAKALTGEGYKGHSFWDTELFILPYFTFTRPGAAKSLLEYRYKNLVGARRKAKENGYEGAMYPWECAWVDDGEVTPLYKGADVVTGKVKKVLTGLIEHHISADIAYAVWQYYLMTGDRDFMETCGYEMILDTALFWASRVQYRKETGRYEILDVIGPDEYKEHVDNNAYTNYMANYNMHLALFIMENLLDDNTELSKRLDHKLNLSYIKEKIDSCIDRLYLPGPDKDGIIPQTDEYLHLTKIDITKYKNSEEAKIIYKDFNAEQINGFMVSKQADTVMLMFLFPDLFDEETRRKNFTFYEDKTLHDSSLSKCIHSIMANDLGLTEMAYDFYKRSLMIDLGPQMKSSNEGIHSAAIGGIWESTVMGFGGVRLKGEYLHIAPKLPKKWKKLIFPLCLKGCQLKITAAHQELVVENMGQQESSCVLNGELVSIEPGAVKRIEL</sequence>
<feature type="domain" description="Glycoside hydrolase family 65 central catalytic" evidence="6">
    <location>
        <begin position="318"/>
        <end position="697"/>
    </location>
</feature>
<dbReference type="RefSeq" id="WP_006781341.1">
    <property type="nucleotide sequence ID" value="NZ_CP040506.1"/>
</dbReference>
<comment type="caution">
    <text evidence="9">The sequence shown here is derived from an EMBL/GenBank/DDBJ whole genome shotgun (WGS) entry which is preliminary data.</text>
</comment>
<evidence type="ECO:0000259" key="8">
    <source>
        <dbReference type="Pfam" id="PF03636"/>
    </source>
</evidence>
<gene>
    <name evidence="9" type="ORF">HMPREF9473_03361</name>
</gene>
<proteinExistence type="inferred from homology"/>
<dbReference type="GO" id="GO:0005975">
    <property type="term" value="P:carbohydrate metabolic process"/>
    <property type="evidence" value="ECO:0007669"/>
    <property type="project" value="InterPro"/>
</dbReference>
<dbReference type="PIRSF" id="PIRSF036289">
    <property type="entry name" value="Glycosyl_hydrolase_malt_phosph"/>
    <property type="match status" value="1"/>
</dbReference>
<comment type="similarity">
    <text evidence="1">Belongs to the glycosyl hydrolase 65 family.</text>
</comment>
<feature type="active site" description="Proton donor" evidence="4">
    <location>
        <position position="496"/>
    </location>
</feature>
<protein>
    <recommendedName>
        <fullName evidence="11">Kojibiose phosphorylase</fullName>
    </recommendedName>
</protein>
<organism evidence="9 10">
    <name type="scientific">Hungatella hathewayi WAL-18680</name>
    <dbReference type="NCBI Taxonomy" id="742737"/>
    <lineage>
        <taxon>Bacteria</taxon>
        <taxon>Bacillati</taxon>
        <taxon>Bacillota</taxon>
        <taxon>Clostridia</taxon>
        <taxon>Lachnospirales</taxon>
        <taxon>Lachnospiraceae</taxon>
        <taxon>Hungatella</taxon>
    </lineage>
</organism>
<dbReference type="Pfam" id="PF03632">
    <property type="entry name" value="Glyco_hydro_65m"/>
    <property type="match status" value="1"/>
</dbReference>
<dbReference type="InterPro" id="IPR017045">
    <property type="entry name" value="Malt_Pase/Glycosyl_Hdrlase"/>
</dbReference>
<dbReference type="EMBL" id="ADLN01000092">
    <property type="protein sequence ID" value="EHI58668.1"/>
    <property type="molecule type" value="Genomic_DNA"/>
</dbReference>
<dbReference type="PANTHER" id="PTHR11051">
    <property type="entry name" value="GLYCOSYL HYDROLASE-RELATED"/>
    <property type="match status" value="1"/>
</dbReference>
<evidence type="ECO:0000256" key="1">
    <source>
        <dbReference type="ARBA" id="ARBA00006768"/>
    </source>
</evidence>
<feature type="domain" description="Glycoside hydrolase family 65 N-terminal" evidence="8">
    <location>
        <begin position="20"/>
        <end position="252"/>
    </location>
</feature>
<accession>G5IIN3</accession>
<name>G5IIN3_9FIRM</name>
<dbReference type="Pfam" id="PF03636">
    <property type="entry name" value="Glyco_hydro_65N"/>
    <property type="match status" value="1"/>
</dbReference>
<dbReference type="InterPro" id="IPR008928">
    <property type="entry name" value="6-hairpin_glycosidase_sf"/>
</dbReference>
<dbReference type="InterPro" id="IPR011013">
    <property type="entry name" value="Gal_mutarotase_sf_dom"/>
</dbReference>
<evidence type="ECO:0000313" key="9">
    <source>
        <dbReference type="EMBL" id="EHI58668.1"/>
    </source>
</evidence>
<evidence type="ECO:0000313" key="10">
    <source>
        <dbReference type="Proteomes" id="UP000005384"/>
    </source>
</evidence>
<dbReference type="SUPFAM" id="SSF74650">
    <property type="entry name" value="Galactose mutarotase-like"/>
    <property type="match status" value="1"/>
</dbReference>
<dbReference type="InterPro" id="IPR005196">
    <property type="entry name" value="Glyco_hydro_65_N"/>
</dbReference>
<dbReference type="GO" id="GO:0030246">
    <property type="term" value="F:carbohydrate binding"/>
    <property type="evidence" value="ECO:0007669"/>
    <property type="project" value="InterPro"/>
</dbReference>
<evidence type="ECO:0000256" key="4">
    <source>
        <dbReference type="PIRSR" id="PIRSR036289-50"/>
    </source>
</evidence>
<feature type="binding site" evidence="5">
    <location>
        <begin position="353"/>
        <end position="354"/>
    </location>
    <ligand>
        <name>substrate</name>
    </ligand>
</feature>
<dbReference type="SUPFAM" id="SSF48208">
    <property type="entry name" value="Six-hairpin glycosidases"/>
    <property type="match status" value="1"/>
</dbReference>
<feature type="domain" description="Glycoside hydrolase family 65 C-terminal" evidence="7">
    <location>
        <begin position="707"/>
        <end position="763"/>
    </location>
</feature>
<dbReference type="GO" id="GO:0016757">
    <property type="term" value="F:glycosyltransferase activity"/>
    <property type="evidence" value="ECO:0007669"/>
    <property type="project" value="UniProtKB-KW"/>
</dbReference>
<evidence type="ECO:0008006" key="11">
    <source>
        <dbReference type="Google" id="ProtNLM"/>
    </source>
</evidence>
<dbReference type="InterPro" id="IPR037018">
    <property type="entry name" value="GH65_N"/>
</dbReference>
<evidence type="ECO:0000256" key="2">
    <source>
        <dbReference type="ARBA" id="ARBA00022676"/>
    </source>
</evidence>
<dbReference type="OrthoDB" id="9758855at2"/>